<feature type="compositionally biased region" description="Pro residues" evidence="1">
    <location>
        <begin position="70"/>
        <end position="79"/>
    </location>
</feature>
<evidence type="ECO:0008006" key="4">
    <source>
        <dbReference type="Google" id="ProtNLM"/>
    </source>
</evidence>
<evidence type="ECO:0000256" key="1">
    <source>
        <dbReference type="SAM" id="MobiDB-lite"/>
    </source>
</evidence>
<reference evidence="2" key="1">
    <citation type="journal article" date="2020" name="Fungal Divers.">
        <title>Resolving the Mortierellaceae phylogeny through synthesis of multi-gene phylogenetics and phylogenomics.</title>
        <authorList>
            <person name="Vandepol N."/>
            <person name="Liber J."/>
            <person name="Desiro A."/>
            <person name="Na H."/>
            <person name="Kennedy M."/>
            <person name="Barry K."/>
            <person name="Grigoriev I.V."/>
            <person name="Miller A.N."/>
            <person name="O'Donnell K."/>
            <person name="Stajich J.E."/>
            <person name="Bonito G."/>
        </authorList>
    </citation>
    <scope>NUCLEOTIDE SEQUENCE</scope>
    <source>
        <strain evidence="2">KOD948</strain>
    </source>
</reference>
<feature type="compositionally biased region" description="Low complexity" evidence="1">
    <location>
        <begin position="479"/>
        <end position="490"/>
    </location>
</feature>
<organism evidence="2 3">
    <name type="scientific">Mortierella polycephala</name>
    <dbReference type="NCBI Taxonomy" id="41804"/>
    <lineage>
        <taxon>Eukaryota</taxon>
        <taxon>Fungi</taxon>
        <taxon>Fungi incertae sedis</taxon>
        <taxon>Mucoromycota</taxon>
        <taxon>Mortierellomycotina</taxon>
        <taxon>Mortierellomycetes</taxon>
        <taxon>Mortierellales</taxon>
        <taxon>Mortierellaceae</taxon>
        <taxon>Mortierella</taxon>
    </lineage>
</organism>
<dbReference type="EMBL" id="JAAAJA010000156">
    <property type="protein sequence ID" value="KAG0260392.1"/>
    <property type="molecule type" value="Genomic_DNA"/>
</dbReference>
<feature type="compositionally biased region" description="Low complexity" evidence="1">
    <location>
        <begin position="149"/>
        <end position="168"/>
    </location>
</feature>
<dbReference type="AlphaFoldDB" id="A0A9P6U4N1"/>
<evidence type="ECO:0000313" key="2">
    <source>
        <dbReference type="EMBL" id="KAG0260392.1"/>
    </source>
</evidence>
<sequence length="1249" mass="138583">MLKAPSTTQNQQQQQQAKNVKGSTKNIGNSISLLKATSKGKCRILAFLQSSGRKTTQVASNPDPIGQRHPSPPLPPVPPLESSTLFQQQTATGRRGPLHDSASDSATVEQYKHLFQNRPINNITSITTSTPTKCTAMPLHHDMDDNDSADANANDQHDTSGSNSNISISTSETCLYPIQKQKNPDELFSQQLKVQQQQDSANQVYTEREQQLAKEQLRTVRRNLRDCSHNSMYFRRFAAIADDWRNFLPGASVNICSSGSTSSVSSGLEIQLHGDSMQTYRNGDKFYDAQMYVNEDEDEDEDVESLVDSNDAYSTKNLDSVHDDGRANEPHDKCCQPPLITKVSEGEKEPRIDSGRHIANLKSTRSYVKAQHQEEEELHRFAGAANVNNSNYNHRKGTHTQGAKSVTFKEGMEQARAEYKEGHVRISDYGVLLDGNNFYDTMLYDDSNSRPYDARGNIHSSEDTDYTEANDADADDSSTDSPSCSSAGSSQQNLFAATRETTAASANVVIKGSDARSRNRRRRSRNTVGDVDKKVLAEERSHDLARSIQQHKVEQRAIDKDQRVGSNEIRNLSVANNGAKKARSGRRRYSKKRDYFEYSPPPQLPHLHAHFGEIRLEDIVRGIESEFTLELDRDHGDAEEDFESDDSLTCLVSEYENSGPEDEDSSARIERNMPRNHGAEPVRSASIASSKLSSLSSCIDSASTLCDSRSEVASDDHATPSSTDLTAPGMLQQPAYPPQYVDHCREQPLIPPVYDEQQVSQQNQRVIASASASALADVIALAEAKEVEKIKTKKQTSFRPSLTLQTLMHTIAPGALSAFEGRPHGSQYSLTKCNSTSSLYIDSTMAKSDVEETLRAVATVLYGKVLQSHRTNDCRTEKIINSSSYVPSERVVMAQSDIFDFMRFIFDCGQNLGAENAIITLIYVERITELGNLSFHATNWRRLLLGALILSIKVWEDLAVFNSDVCAIFEGLAVKDVNALERFAMAKLQYNVSVKRSLYAAYYFRLRDVSEQQHNLHYGKLTLGMSQRDMMMTRNESCVGQHSSKSGSHDGSGLIGMGTAGHGSYDASTHHSKIPIGPGYRKWTLKPLSVREADRLEARSNIYCSNLMMEEQERKDAGCCWDAYSSASPEELHNLSATLITSMTSSSISSAVTAATATSEHHHHHQYQQGQKHEKHHTPSTMSTSTSISSNATKVSASTSDLPSQYDDKDNVSNNSEAGKEPEPVRRVLRLKKSRSDFFFQNTTPASIM</sequence>
<dbReference type="Gene3D" id="1.10.472.10">
    <property type="entry name" value="Cyclin-like"/>
    <property type="match status" value="1"/>
</dbReference>
<dbReference type="PANTHER" id="PTHR14248">
    <property type="entry name" value="CYCLIN Y, ISOFORM A"/>
    <property type="match status" value="1"/>
</dbReference>
<feature type="compositionally biased region" description="Low complexity" evidence="1">
    <location>
        <begin position="1179"/>
        <end position="1193"/>
    </location>
</feature>
<feature type="region of interest" description="Disordered" evidence="1">
    <location>
        <begin position="710"/>
        <end position="732"/>
    </location>
</feature>
<feature type="compositionally biased region" description="Acidic residues" evidence="1">
    <location>
        <begin position="463"/>
        <end position="478"/>
    </location>
</feature>
<proteinExistence type="predicted"/>
<feature type="region of interest" description="Disordered" evidence="1">
    <location>
        <begin position="508"/>
        <end position="531"/>
    </location>
</feature>
<protein>
    <recommendedName>
        <fullName evidence="4">Cyclin N-terminal domain-containing protein</fullName>
    </recommendedName>
</protein>
<feature type="region of interest" description="Disordered" evidence="1">
    <location>
        <begin position="51"/>
        <end position="104"/>
    </location>
</feature>
<feature type="region of interest" description="Disordered" evidence="1">
    <location>
        <begin position="1151"/>
        <end position="1227"/>
    </location>
</feature>
<feature type="compositionally biased region" description="Polar residues" evidence="1">
    <location>
        <begin position="51"/>
        <end position="60"/>
    </location>
</feature>
<dbReference type="Proteomes" id="UP000726737">
    <property type="component" value="Unassembled WGS sequence"/>
</dbReference>
<gene>
    <name evidence="2" type="ORF">BG011_001921</name>
</gene>
<feature type="region of interest" description="Disordered" evidence="1">
    <location>
        <begin position="138"/>
        <end position="168"/>
    </location>
</feature>
<comment type="caution">
    <text evidence="2">The sequence shown here is derived from an EMBL/GenBank/DDBJ whole genome shotgun (WGS) entry which is preliminary data.</text>
</comment>
<dbReference type="CDD" id="cd20540">
    <property type="entry name" value="CYCLIN_CCNY_like"/>
    <property type="match status" value="1"/>
</dbReference>
<feature type="region of interest" description="Disordered" evidence="1">
    <location>
        <begin position="1"/>
        <end position="25"/>
    </location>
</feature>
<feature type="compositionally biased region" description="Polar residues" evidence="1">
    <location>
        <begin position="1194"/>
        <end position="1203"/>
    </location>
</feature>
<keyword evidence="3" id="KW-1185">Reference proteome</keyword>
<name>A0A9P6U4N1_9FUNG</name>
<feature type="region of interest" description="Disordered" evidence="1">
    <location>
        <begin position="447"/>
        <end position="493"/>
    </location>
</feature>
<accession>A0A9P6U4N1</accession>
<evidence type="ECO:0000313" key="3">
    <source>
        <dbReference type="Proteomes" id="UP000726737"/>
    </source>
</evidence>
<dbReference type="OrthoDB" id="10250320at2759"/>